<dbReference type="AlphaFoldDB" id="A0A1U7ZHL5"/>
<protein>
    <submittedName>
        <fullName evidence="10">Aluminum-activated malate transporter 8 isoform X1</fullName>
    </submittedName>
</protein>
<dbReference type="Proteomes" id="UP000189703">
    <property type="component" value="Unplaced"/>
</dbReference>
<evidence type="ECO:0000256" key="5">
    <source>
        <dbReference type="ARBA" id="ARBA00022989"/>
    </source>
</evidence>
<evidence type="ECO:0000313" key="10">
    <source>
        <dbReference type="RefSeq" id="XP_010247129.1"/>
    </source>
</evidence>
<dbReference type="OMA" id="CTTIFVM"/>
<evidence type="ECO:0000313" key="9">
    <source>
        <dbReference type="Proteomes" id="UP000189703"/>
    </source>
</evidence>
<dbReference type="GO" id="GO:0009705">
    <property type="term" value="C:plant-type vacuole membrane"/>
    <property type="evidence" value="ECO:0000318"/>
    <property type="project" value="GO_Central"/>
</dbReference>
<keyword evidence="8" id="KW-0407">Ion channel</keyword>
<accession>A0A1U7ZHL5</accession>
<dbReference type="RefSeq" id="XP_010247129.1">
    <property type="nucleotide sequence ID" value="XM_010248827.2"/>
</dbReference>
<dbReference type="Pfam" id="PF11744">
    <property type="entry name" value="ALMT"/>
    <property type="match status" value="1"/>
</dbReference>
<dbReference type="OrthoDB" id="68611at2759"/>
<keyword evidence="5" id="KW-1133">Transmembrane helix</keyword>
<comment type="similarity">
    <text evidence="2">Belongs to the aromatic acid exporter (TC 2.A.85) family.</text>
</comment>
<evidence type="ECO:0000256" key="1">
    <source>
        <dbReference type="ARBA" id="ARBA00004141"/>
    </source>
</evidence>
<evidence type="ECO:0000256" key="8">
    <source>
        <dbReference type="ARBA" id="ARBA00023303"/>
    </source>
</evidence>
<name>A0A1U7ZHL5_NELNU</name>
<reference evidence="10" key="1">
    <citation type="submission" date="2025-08" db="UniProtKB">
        <authorList>
            <consortium name="RefSeq"/>
        </authorList>
    </citation>
    <scope>IDENTIFICATION</scope>
</reference>
<keyword evidence="3" id="KW-0813">Transport</keyword>
<dbReference type="InterPro" id="IPR020966">
    <property type="entry name" value="ALMT"/>
</dbReference>
<dbReference type="GO" id="GO:0015743">
    <property type="term" value="P:malate transport"/>
    <property type="evidence" value="ECO:0007669"/>
    <property type="project" value="InterPro"/>
</dbReference>
<keyword evidence="6" id="KW-0406">Ion transport</keyword>
<evidence type="ECO:0000256" key="7">
    <source>
        <dbReference type="ARBA" id="ARBA00023136"/>
    </source>
</evidence>
<dbReference type="KEGG" id="nnu:104590248"/>
<evidence type="ECO:0000256" key="2">
    <source>
        <dbReference type="ARBA" id="ARBA00007079"/>
    </source>
</evidence>
<keyword evidence="7" id="KW-0472">Membrane</keyword>
<dbReference type="PANTHER" id="PTHR31086">
    <property type="entry name" value="ALUMINUM-ACTIVATED MALATE TRANSPORTER 10"/>
    <property type="match status" value="1"/>
</dbReference>
<organism evidence="9 10">
    <name type="scientific">Nelumbo nucifera</name>
    <name type="common">Sacred lotus</name>
    <dbReference type="NCBI Taxonomy" id="4432"/>
    <lineage>
        <taxon>Eukaryota</taxon>
        <taxon>Viridiplantae</taxon>
        <taxon>Streptophyta</taxon>
        <taxon>Embryophyta</taxon>
        <taxon>Tracheophyta</taxon>
        <taxon>Spermatophyta</taxon>
        <taxon>Magnoliopsida</taxon>
        <taxon>Proteales</taxon>
        <taxon>Nelumbonaceae</taxon>
        <taxon>Nelumbo</taxon>
    </lineage>
</organism>
<evidence type="ECO:0000256" key="3">
    <source>
        <dbReference type="ARBA" id="ARBA00022448"/>
    </source>
</evidence>
<keyword evidence="9" id="KW-1185">Reference proteome</keyword>
<comment type="subcellular location">
    <subcellularLocation>
        <location evidence="1">Membrane</location>
        <topology evidence="1">Multi-pass membrane protein</topology>
    </subcellularLocation>
</comment>
<sequence length="516" mass="55892">MDIEPAASDHKKAGLFARGWSWLKALPEKLKAKVVEVANKVRKIGQDDPRRIAHALKVGLALTLVSLIYYYRPLYDGFGISGMWAVLTVVVVFEFSVGATLGKGLNRGFATLLAGALGVGAHYLSSLCGNKGEPIVLGLSVFLLAAASTFSRFIPGIKKRYDYGVVIFILTFSLVSVSGYRVDKIIELAHQRLSTIVIGSLICVIISFCIMPVWAGEDLHNLVAQNLEKLATFLEGFGGEFFKNLDDGEIVVVSGSGKSLADYLKNSEGETGSVSKSDKSFLQKYKSILTSKATEDSLANFARWEPGHGRFKFRHPWKQYLNIAGLARQCAYLLEALNGYINTEIQILPEFQRKIQDVCVTMSSESGKALMELSAAIKAMTHPSLADLHVENCKNAARDLKTTLKTALLENSDLLGVIPSATVASLLVDVVVCTEKIAESVHELAKLAHFKTVEPTVTPEKSQLLHRGTVNPLAETDSPEVVITITAGPSEALPEGANPRAPVTGKHVHGSVNICD</sequence>
<gene>
    <name evidence="10" type="primary">LOC104590248</name>
</gene>
<dbReference type="eggNOG" id="KOG4711">
    <property type="taxonomic scope" value="Eukaryota"/>
</dbReference>
<evidence type="ECO:0000256" key="4">
    <source>
        <dbReference type="ARBA" id="ARBA00022692"/>
    </source>
</evidence>
<proteinExistence type="inferred from homology"/>
<dbReference type="GeneID" id="104590248"/>
<evidence type="ECO:0000256" key="6">
    <source>
        <dbReference type="ARBA" id="ARBA00023065"/>
    </source>
</evidence>
<dbReference type="STRING" id="4432.A0A1U7ZHL5"/>
<dbReference type="GO" id="GO:0034220">
    <property type="term" value="P:monoatomic ion transmembrane transport"/>
    <property type="evidence" value="ECO:0007669"/>
    <property type="project" value="UniProtKB-KW"/>
</dbReference>
<keyword evidence="4" id="KW-0812">Transmembrane</keyword>